<accession>A0A841GXP6</accession>
<reference evidence="2 3" key="1">
    <citation type="submission" date="2020-08" db="EMBL/GenBank/DDBJ databases">
        <title>Genomic Encyclopedia of Type Strains, Phase IV (KMG-IV): sequencing the most valuable type-strain genomes for metagenomic binning, comparative biology and taxonomic classification.</title>
        <authorList>
            <person name="Goeker M."/>
        </authorList>
    </citation>
    <scope>NUCLEOTIDE SEQUENCE [LARGE SCALE GENOMIC DNA]</scope>
    <source>
        <strain evidence="2 3">DSM 29007</strain>
    </source>
</reference>
<evidence type="ECO:0000259" key="1">
    <source>
        <dbReference type="Pfam" id="PF13453"/>
    </source>
</evidence>
<dbReference type="EMBL" id="JACHIA010000005">
    <property type="protein sequence ID" value="MBB6070517.1"/>
    <property type="molecule type" value="Genomic_DNA"/>
</dbReference>
<gene>
    <name evidence="2" type="ORF">HNQ61_002138</name>
</gene>
<dbReference type="AlphaFoldDB" id="A0A841GXP6"/>
<feature type="domain" description="Transcription factor zinc-finger" evidence="1">
    <location>
        <begin position="95"/>
        <end position="130"/>
    </location>
</feature>
<proteinExistence type="predicted"/>
<feature type="domain" description="Transcription factor zinc-finger" evidence="1">
    <location>
        <begin position="10"/>
        <end position="41"/>
    </location>
</feature>
<sequence>MNDALIRMECPACLGIPLEKVAVEPGLDIDHCNRCGGNWILQAHTPQLAAVPRAFARAALSHRTEEFRFLCHGCHAPMERNSARCGTCEWGNHLDCPSCGRAMAHRKHQHITLDACAHCRGIWLDHAELWALWTAAAAAVAHTSGGLASDIGSGLDAADAIFNVLYYGPELVRVSGHALSAGVEAAANIAEGTGGVLSLLHGAGEVAGAVFGAIGDVFSIFDGL</sequence>
<dbReference type="RefSeq" id="WP_170034357.1">
    <property type="nucleotide sequence ID" value="NZ_JABDTL010000001.1"/>
</dbReference>
<dbReference type="Proteomes" id="UP000582837">
    <property type="component" value="Unassembled WGS sequence"/>
</dbReference>
<protein>
    <submittedName>
        <fullName evidence="2">Zn-finger nucleic acid-binding protein</fullName>
    </submittedName>
</protein>
<dbReference type="Pfam" id="PF13453">
    <property type="entry name" value="Zn_ribbon_TFIIB"/>
    <property type="match status" value="2"/>
</dbReference>
<dbReference type="InterPro" id="IPR027392">
    <property type="entry name" value="TF_Znf"/>
</dbReference>
<name>A0A841GXP6_9BACT</name>
<evidence type="ECO:0000313" key="2">
    <source>
        <dbReference type="EMBL" id="MBB6070517.1"/>
    </source>
</evidence>
<keyword evidence="3" id="KW-1185">Reference proteome</keyword>
<evidence type="ECO:0000313" key="3">
    <source>
        <dbReference type="Proteomes" id="UP000582837"/>
    </source>
</evidence>
<comment type="caution">
    <text evidence="2">The sequence shown here is derived from an EMBL/GenBank/DDBJ whole genome shotgun (WGS) entry which is preliminary data.</text>
</comment>
<organism evidence="2 3">
    <name type="scientific">Longimicrobium terrae</name>
    <dbReference type="NCBI Taxonomy" id="1639882"/>
    <lineage>
        <taxon>Bacteria</taxon>
        <taxon>Pseudomonadati</taxon>
        <taxon>Gemmatimonadota</taxon>
        <taxon>Longimicrobiia</taxon>
        <taxon>Longimicrobiales</taxon>
        <taxon>Longimicrobiaceae</taxon>
        <taxon>Longimicrobium</taxon>
    </lineage>
</organism>